<evidence type="ECO:0000313" key="2">
    <source>
        <dbReference type="EMBL" id="KAF2480207.1"/>
    </source>
</evidence>
<accession>A0A6A6PLS2</accession>
<dbReference type="Proteomes" id="UP000799767">
    <property type="component" value="Unassembled WGS sequence"/>
</dbReference>
<dbReference type="RefSeq" id="XP_033586777.1">
    <property type="nucleotide sequence ID" value="XM_033737995.1"/>
</dbReference>
<keyword evidence="1" id="KW-0732">Signal</keyword>
<organism evidence="2 3">
    <name type="scientific">Neohortaea acidophila</name>
    <dbReference type="NCBI Taxonomy" id="245834"/>
    <lineage>
        <taxon>Eukaryota</taxon>
        <taxon>Fungi</taxon>
        <taxon>Dikarya</taxon>
        <taxon>Ascomycota</taxon>
        <taxon>Pezizomycotina</taxon>
        <taxon>Dothideomycetes</taxon>
        <taxon>Dothideomycetidae</taxon>
        <taxon>Mycosphaerellales</taxon>
        <taxon>Teratosphaeriaceae</taxon>
        <taxon>Neohortaea</taxon>
    </lineage>
</organism>
<feature type="chain" id="PRO_5025459513" evidence="1">
    <location>
        <begin position="18"/>
        <end position="134"/>
    </location>
</feature>
<evidence type="ECO:0000313" key="3">
    <source>
        <dbReference type="Proteomes" id="UP000799767"/>
    </source>
</evidence>
<sequence length="134" mass="15038">MAVAMLAIASAVAMRKAFMLGVRNSDGTEWEVLCQVVAACVDQKMGTDEYIHSRSHSLACKQTHLQARYSHHEYEPLLLIRDHTTGGAAVVVLLTLGWHKAGVMWSRLACVPRNHRYGRVERYIRGQKAMQFAT</sequence>
<reference evidence="2" key="1">
    <citation type="journal article" date="2020" name="Stud. Mycol.">
        <title>101 Dothideomycetes genomes: a test case for predicting lifestyles and emergence of pathogens.</title>
        <authorList>
            <person name="Haridas S."/>
            <person name="Albert R."/>
            <person name="Binder M."/>
            <person name="Bloem J."/>
            <person name="Labutti K."/>
            <person name="Salamov A."/>
            <person name="Andreopoulos B."/>
            <person name="Baker S."/>
            <person name="Barry K."/>
            <person name="Bills G."/>
            <person name="Bluhm B."/>
            <person name="Cannon C."/>
            <person name="Castanera R."/>
            <person name="Culley D."/>
            <person name="Daum C."/>
            <person name="Ezra D."/>
            <person name="Gonzalez J."/>
            <person name="Henrissat B."/>
            <person name="Kuo A."/>
            <person name="Liang C."/>
            <person name="Lipzen A."/>
            <person name="Lutzoni F."/>
            <person name="Magnuson J."/>
            <person name="Mondo S."/>
            <person name="Nolan M."/>
            <person name="Ohm R."/>
            <person name="Pangilinan J."/>
            <person name="Park H.-J."/>
            <person name="Ramirez L."/>
            <person name="Alfaro M."/>
            <person name="Sun H."/>
            <person name="Tritt A."/>
            <person name="Yoshinaga Y."/>
            <person name="Zwiers L.-H."/>
            <person name="Turgeon B."/>
            <person name="Goodwin S."/>
            <person name="Spatafora J."/>
            <person name="Crous P."/>
            <person name="Grigoriev I."/>
        </authorList>
    </citation>
    <scope>NUCLEOTIDE SEQUENCE</scope>
    <source>
        <strain evidence="2">CBS 113389</strain>
    </source>
</reference>
<protein>
    <submittedName>
        <fullName evidence="2">Uncharacterized protein</fullName>
    </submittedName>
</protein>
<dbReference type="GeneID" id="54478997"/>
<name>A0A6A6PLS2_9PEZI</name>
<evidence type="ECO:0000256" key="1">
    <source>
        <dbReference type="SAM" id="SignalP"/>
    </source>
</evidence>
<proteinExistence type="predicted"/>
<keyword evidence="3" id="KW-1185">Reference proteome</keyword>
<gene>
    <name evidence="2" type="ORF">BDY17DRAFT_34140</name>
</gene>
<dbReference type="EMBL" id="MU001640">
    <property type="protein sequence ID" value="KAF2480207.1"/>
    <property type="molecule type" value="Genomic_DNA"/>
</dbReference>
<dbReference type="AlphaFoldDB" id="A0A6A6PLS2"/>
<feature type="signal peptide" evidence="1">
    <location>
        <begin position="1"/>
        <end position="17"/>
    </location>
</feature>